<evidence type="ECO:0000313" key="5">
    <source>
        <dbReference type="EMBL" id="CAI9096470.1"/>
    </source>
</evidence>
<dbReference type="PANTHER" id="PTHR31044:SF60">
    <property type="entry name" value="PLASMODESMATA CALLOSE-BINDING PROTEIN 4"/>
    <property type="match status" value="1"/>
</dbReference>
<dbReference type="Proteomes" id="UP001161247">
    <property type="component" value="Chromosome 2"/>
</dbReference>
<dbReference type="SMART" id="SM00768">
    <property type="entry name" value="X8"/>
    <property type="match status" value="1"/>
</dbReference>
<evidence type="ECO:0000256" key="2">
    <source>
        <dbReference type="SAM" id="MobiDB-lite"/>
    </source>
</evidence>
<accession>A0AAV1CM46</accession>
<protein>
    <submittedName>
        <fullName evidence="5">OLC1v1032627C1</fullName>
    </submittedName>
</protein>
<dbReference type="AlphaFoldDB" id="A0AAV1CM46"/>
<evidence type="ECO:0000259" key="4">
    <source>
        <dbReference type="SMART" id="SM00768"/>
    </source>
</evidence>
<feature type="chain" id="PRO_5043594963" evidence="3">
    <location>
        <begin position="21"/>
        <end position="201"/>
    </location>
</feature>
<proteinExistence type="predicted"/>
<feature type="compositionally biased region" description="Low complexity" evidence="2">
    <location>
        <begin position="101"/>
        <end position="139"/>
    </location>
</feature>
<dbReference type="InterPro" id="IPR044788">
    <property type="entry name" value="X8_dom_prot"/>
</dbReference>
<dbReference type="InterPro" id="IPR012946">
    <property type="entry name" value="X8"/>
</dbReference>
<gene>
    <name evidence="5" type="ORF">OLC1_LOCUS7219</name>
</gene>
<keyword evidence="1 3" id="KW-0732">Signal</keyword>
<reference evidence="5" key="1">
    <citation type="submission" date="2023-03" db="EMBL/GenBank/DDBJ databases">
        <authorList>
            <person name="Julca I."/>
        </authorList>
    </citation>
    <scope>NUCLEOTIDE SEQUENCE</scope>
</reference>
<evidence type="ECO:0000256" key="1">
    <source>
        <dbReference type="ARBA" id="ARBA00022729"/>
    </source>
</evidence>
<organism evidence="5 6">
    <name type="scientific">Oldenlandia corymbosa var. corymbosa</name>
    <dbReference type="NCBI Taxonomy" id="529605"/>
    <lineage>
        <taxon>Eukaryota</taxon>
        <taxon>Viridiplantae</taxon>
        <taxon>Streptophyta</taxon>
        <taxon>Embryophyta</taxon>
        <taxon>Tracheophyta</taxon>
        <taxon>Spermatophyta</taxon>
        <taxon>Magnoliopsida</taxon>
        <taxon>eudicotyledons</taxon>
        <taxon>Gunneridae</taxon>
        <taxon>Pentapetalae</taxon>
        <taxon>asterids</taxon>
        <taxon>lamiids</taxon>
        <taxon>Gentianales</taxon>
        <taxon>Rubiaceae</taxon>
        <taxon>Rubioideae</taxon>
        <taxon>Spermacoceae</taxon>
        <taxon>Hedyotis-Oldenlandia complex</taxon>
        <taxon>Oldenlandia</taxon>
    </lineage>
</organism>
<feature type="domain" description="X8" evidence="4">
    <location>
        <begin position="21"/>
        <end position="107"/>
    </location>
</feature>
<feature type="signal peptide" evidence="3">
    <location>
        <begin position="1"/>
        <end position="20"/>
    </location>
</feature>
<dbReference type="Gene3D" id="1.20.58.1040">
    <property type="match status" value="1"/>
</dbReference>
<feature type="compositionally biased region" description="Gly residues" evidence="2">
    <location>
        <begin position="156"/>
        <end position="169"/>
    </location>
</feature>
<dbReference type="GO" id="GO:0009506">
    <property type="term" value="C:plasmodesma"/>
    <property type="evidence" value="ECO:0007669"/>
    <property type="project" value="UniProtKB-ARBA"/>
</dbReference>
<evidence type="ECO:0000256" key="3">
    <source>
        <dbReference type="SAM" id="SignalP"/>
    </source>
</evidence>
<sequence>MAAVIAALVVFFALTGYSSADYCLCKDGLSTDAMQTNIDYACGNGANCNPILQNGPCFNPNTVKDHCNWAVNSYFQAKRSLGATCSFQGTAQLSNAPPPTASSGCSYPSSAGSAGGTPSTNNPTTSPPGSTGTPILTPGSPGGSTGTTGSTTGSPNFGGGLAPNGGGGITNPDGGSAALHNNLLASAAATILATGLIFLRV</sequence>
<name>A0AAV1CM46_OLDCO</name>
<dbReference type="PANTHER" id="PTHR31044">
    <property type="entry name" value="BETA-1,3 GLUCANASE"/>
    <property type="match status" value="1"/>
</dbReference>
<evidence type="ECO:0000313" key="6">
    <source>
        <dbReference type="Proteomes" id="UP001161247"/>
    </source>
</evidence>
<feature type="region of interest" description="Disordered" evidence="2">
    <location>
        <begin position="98"/>
        <end position="169"/>
    </location>
</feature>
<dbReference type="Pfam" id="PF07983">
    <property type="entry name" value="X8"/>
    <property type="match status" value="1"/>
</dbReference>
<keyword evidence="6" id="KW-1185">Reference proteome</keyword>
<dbReference type="EMBL" id="OX459119">
    <property type="protein sequence ID" value="CAI9096470.1"/>
    <property type="molecule type" value="Genomic_DNA"/>
</dbReference>